<name>A0A2U3D967_SULT2</name>
<dbReference type="PANTHER" id="PTHR45036">
    <property type="entry name" value="METHYLTRANSFERASE LIKE 7B"/>
    <property type="match status" value="1"/>
</dbReference>
<dbReference type="CDD" id="cd02440">
    <property type="entry name" value="AdoMet_MTases"/>
    <property type="match status" value="1"/>
</dbReference>
<dbReference type="Pfam" id="PF08241">
    <property type="entry name" value="Methyltransf_11"/>
    <property type="match status" value="1"/>
</dbReference>
<dbReference type="InterPro" id="IPR029063">
    <property type="entry name" value="SAM-dependent_MTases_sf"/>
</dbReference>
<evidence type="ECO:0000259" key="1">
    <source>
        <dbReference type="Pfam" id="PF08241"/>
    </source>
</evidence>
<feature type="domain" description="Methyltransferase type 11" evidence="1">
    <location>
        <begin position="43"/>
        <end position="131"/>
    </location>
</feature>
<dbReference type="InterPro" id="IPR013216">
    <property type="entry name" value="Methyltransf_11"/>
</dbReference>
<protein>
    <recommendedName>
        <fullName evidence="1">Methyltransferase type 11 domain-containing protein</fullName>
    </recommendedName>
</protein>
<keyword evidence="3" id="KW-1185">Reference proteome</keyword>
<dbReference type="EMBL" id="MPDK01000008">
    <property type="protein sequence ID" value="PWI57811.1"/>
    <property type="molecule type" value="Genomic_DNA"/>
</dbReference>
<gene>
    <name evidence="2" type="ORF">BM613_06360</name>
</gene>
<proteinExistence type="predicted"/>
<dbReference type="Proteomes" id="UP000245380">
    <property type="component" value="Unassembled WGS sequence"/>
</dbReference>
<accession>A0A2U3D967</accession>
<dbReference type="RefSeq" id="WP_109430343.1">
    <property type="nucleotide sequence ID" value="NZ_MPDK01000008.1"/>
</dbReference>
<dbReference type="SUPFAM" id="SSF53335">
    <property type="entry name" value="S-adenosyl-L-methionine-dependent methyltransferases"/>
    <property type="match status" value="1"/>
</dbReference>
<dbReference type="PANTHER" id="PTHR45036:SF1">
    <property type="entry name" value="METHYLTRANSFERASE LIKE 7A"/>
    <property type="match status" value="1"/>
</dbReference>
<organism evidence="2 3">
    <name type="scientific">Sulfoacidibacillus thermotolerans</name>
    <name type="common">Acidibacillus sulfuroxidans</name>
    <dbReference type="NCBI Taxonomy" id="1765684"/>
    <lineage>
        <taxon>Bacteria</taxon>
        <taxon>Bacillati</taxon>
        <taxon>Bacillota</taxon>
        <taxon>Bacilli</taxon>
        <taxon>Bacillales</taxon>
        <taxon>Alicyclobacillaceae</taxon>
        <taxon>Sulfoacidibacillus</taxon>
    </lineage>
</organism>
<dbReference type="Gene3D" id="3.40.50.150">
    <property type="entry name" value="Vaccinia Virus protein VP39"/>
    <property type="match status" value="1"/>
</dbReference>
<dbReference type="InterPro" id="IPR052356">
    <property type="entry name" value="Thiol_S-MT"/>
</dbReference>
<dbReference type="GO" id="GO:0008757">
    <property type="term" value="F:S-adenosylmethionine-dependent methyltransferase activity"/>
    <property type="evidence" value="ECO:0007669"/>
    <property type="project" value="InterPro"/>
</dbReference>
<dbReference type="OrthoDB" id="2373418at2"/>
<reference evidence="2 3" key="1">
    <citation type="submission" date="2016-11" db="EMBL/GenBank/DDBJ databases">
        <title>Comparative genomics of Acidibacillus ferroxidans species.</title>
        <authorList>
            <person name="Oliveira G."/>
            <person name="Nunes G."/>
            <person name="Oliveira R."/>
            <person name="Araujo F."/>
            <person name="Salim A."/>
            <person name="Scholte L."/>
            <person name="Morais D."/>
            <person name="Nancucheo I."/>
            <person name="Johnson D.B."/>
            <person name="Grail B."/>
            <person name="Bittencourt J."/>
            <person name="Valadares R."/>
        </authorList>
    </citation>
    <scope>NUCLEOTIDE SEQUENCE [LARGE SCALE GENOMIC DNA]</scope>
    <source>
        <strain evidence="2 3">Y002</strain>
    </source>
</reference>
<evidence type="ECO:0000313" key="3">
    <source>
        <dbReference type="Proteomes" id="UP000245380"/>
    </source>
</evidence>
<sequence>MKNKVNHPQFTKLYIWGQGILEAYVGDIRALQNQRAIGRTLIVGAGTGLDLHSLNPGVTEVVLLEPDPAMTRYLRKHYPDFMVVQSSAECMELASDQFDTVITSLVLCSVEDVAQTLHEVWRVLKGNGNYLFFEHVQHESTWPRRVQNLVNPLWRKVAGGCQLNRDVRSEILESPLILEEYRVVKPNLIAPMIVGRAVASRSSKQRR</sequence>
<dbReference type="AlphaFoldDB" id="A0A2U3D967"/>
<evidence type="ECO:0000313" key="2">
    <source>
        <dbReference type="EMBL" id="PWI57811.1"/>
    </source>
</evidence>
<comment type="caution">
    <text evidence="2">The sequence shown here is derived from an EMBL/GenBank/DDBJ whole genome shotgun (WGS) entry which is preliminary data.</text>
</comment>